<dbReference type="PROSITE" id="PS00018">
    <property type="entry name" value="EF_HAND_1"/>
    <property type="match status" value="2"/>
</dbReference>
<evidence type="ECO:0000256" key="4">
    <source>
        <dbReference type="SAM" id="MobiDB-lite"/>
    </source>
</evidence>
<feature type="region of interest" description="Disordered" evidence="4">
    <location>
        <begin position="328"/>
        <end position="390"/>
    </location>
</feature>
<accession>A0A4U0TMT2</accession>
<dbReference type="OrthoDB" id="2122982at2759"/>
<dbReference type="InterPro" id="IPR011992">
    <property type="entry name" value="EF-hand-dom_pair"/>
</dbReference>
<dbReference type="InterPro" id="IPR002048">
    <property type="entry name" value="EF_hand_dom"/>
</dbReference>
<proteinExistence type="predicted"/>
<feature type="compositionally biased region" description="Basic and acidic residues" evidence="4">
    <location>
        <begin position="442"/>
        <end position="456"/>
    </location>
</feature>
<keyword evidence="7" id="KW-1185">Reference proteome</keyword>
<dbReference type="PROSITE" id="PS50222">
    <property type="entry name" value="EF_HAND_2"/>
    <property type="match status" value="2"/>
</dbReference>
<protein>
    <recommendedName>
        <fullName evidence="5">EF-hand domain-containing protein</fullName>
    </recommendedName>
</protein>
<feature type="domain" description="EF-hand" evidence="5">
    <location>
        <begin position="223"/>
        <end position="258"/>
    </location>
</feature>
<feature type="compositionally biased region" description="Basic and acidic residues" evidence="4">
    <location>
        <begin position="336"/>
        <end position="348"/>
    </location>
</feature>
<dbReference type="EMBL" id="NAJL01000058">
    <property type="protein sequence ID" value="TKA23280.1"/>
    <property type="molecule type" value="Genomic_DNA"/>
</dbReference>
<keyword evidence="3" id="KW-0106">Calcium</keyword>
<evidence type="ECO:0000313" key="7">
    <source>
        <dbReference type="Proteomes" id="UP000308549"/>
    </source>
</evidence>
<reference evidence="6 7" key="1">
    <citation type="submission" date="2017-03" db="EMBL/GenBank/DDBJ databases">
        <title>Genomes of endolithic fungi from Antarctica.</title>
        <authorList>
            <person name="Coleine C."/>
            <person name="Masonjones S."/>
            <person name="Stajich J.E."/>
        </authorList>
    </citation>
    <scope>NUCLEOTIDE SEQUENCE [LARGE SCALE GENOMIC DNA]</scope>
    <source>
        <strain evidence="6 7">CCFEE 6315</strain>
    </source>
</reference>
<dbReference type="GO" id="GO:0005509">
    <property type="term" value="F:calcium ion binding"/>
    <property type="evidence" value="ECO:0007669"/>
    <property type="project" value="InterPro"/>
</dbReference>
<dbReference type="PANTHER" id="PTHR23055">
    <property type="entry name" value="CALCIUM BINDING PROTEINS"/>
    <property type="match status" value="1"/>
</dbReference>
<comment type="caution">
    <text evidence="6">The sequence shown here is derived from an EMBL/GenBank/DDBJ whole genome shotgun (WGS) entry which is preliminary data.</text>
</comment>
<evidence type="ECO:0000256" key="1">
    <source>
        <dbReference type="ARBA" id="ARBA00022723"/>
    </source>
</evidence>
<keyword evidence="2" id="KW-0677">Repeat</keyword>
<dbReference type="SMART" id="SM00054">
    <property type="entry name" value="EFh"/>
    <property type="match status" value="2"/>
</dbReference>
<dbReference type="GO" id="GO:0016020">
    <property type="term" value="C:membrane"/>
    <property type="evidence" value="ECO:0007669"/>
    <property type="project" value="TreeGrafter"/>
</dbReference>
<evidence type="ECO:0000256" key="3">
    <source>
        <dbReference type="ARBA" id="ARBA00022837"/>
    </source>
</evidence>
<dbReference type="Proteomes" id="UP000308549">
    <property type="component" value="Unassembled WGS sequence"/>
</dbReference>
<dbReference type="AlphaFoldDB" id="A0A4U0TMT2"/>
<evidence type="ECO:0000256" key="2">
    <source>
        <dbReference type="ARBA" id="ARBA00022737"/>
    </source>
</evidence>
<feature type="domain" description="EF-hand" evidence="5">
    <location>
        <begin position="259"/>
        <end position="294"/>
    </location>
</feature>
<dbReference type="InterPro" id="IPR018247">
    <property type="entry name" value="EF_Hand_1_Ca_BS"/>
</dbReference>
<dbReference type="Gene3D" id="1.10.238.10">
    <property type="entry name" value="EF-hand"/>
    <property type="match status" value="1"/>
</dbReference>
<dbReference type="GO" id="GO:0005829">
    <property type="term" value="C:cytosol"/>
    <property type="evidence" value="ECO:0007669"/>
    <property type="project" value="TreeGrafter"/>
</dbReference>
<sequence length="751" mass="84287">MRDHIGLMSEDDYRGIESLAVSVVVEGCFRAEDQQTRDLLHRYRGVPEALQIRTEASIRSCTPYLTRGLPGIDSQVIADVLRQYIHETLRTAPAELSDSDNNRTDLAETEDLDAVEDTPREQSQGIKGLLYYIAEQDARRKAYQHRGIACDPRKLHDSLDAAVKKRMSREYGFEEPGIDALYDQFTCVANVPWAADPVKIQAAIDRRAFNRAFTSERWPLRFSPNAMYDRIYAFYDHDENGLIGFEEFVSGMSYLRGPKRFSPLQRALEGFDLDGDGFLDRSDFLRLFRAKYVVHRQLVAEMVESRESENTMAAMDILRSSQPISSIFNQEDIPSGEERQPRGKRQDTAGDMQPLPGTKVILDEHDPWPRDTNGMGTWRRIPQDAPSTERLRHHLSRFEELLSGSEHEDDATPSLPLVGAETELREASARITAEMQAANSRAPDDETRQALETSVHSDSDVLWQIVEDGFNDMLDGMFKAKEDEHSEALKTLEERRKWRPEIEKAKAEKQAFQEELQASALVDPLMATAMDSHPTIKVTKKRNADSAAQQQAEEPPFRGEIVPTDAESLARREQQIVAQPLEELLSSTGYAMIDYDGPSHDELAELRHSSVNPRVEAANSVGQCSHSQCLCASTASTVAHSIEAPFDPMMPQNRPNVVEPDEDARLVSPAATVVDVEDSPDGNEDGQDDIEAAPSRQRLELLAALDVAESEINERGGPGRLSFAEIEALAQADATKEIRCMVTTWLEWASF</sequence>
<name>A0A4U0TMT2_9PEZI</name>
<dbReference type="PANTHER" id="PTHR23055:SF187">
    <property type="entry name" value="EF HAND DOMAIN PROTEIN (AFU_ORTHOLOGUE AFUA_6G07310)"/>
    <property type="match status" value="1"/>
</dbReference>
<organism evidence="6 7">
    <name type="scientific">Salinomyces thailandicus</name>
    <dbReference type="NCBI Taxonomy" id="706561"/>
    <lineage>
        <taxon>Eukaryota</taxon>
        <taxon>Fungi</taxon>
        <taxon>Dikarya</taxon>
        <taxon>Ascomycota</taxon>
        <taxon>Pezizomycotina</taxon>
        <taxon>Dothideomycetes</taxon>
        <taxon>Dothideomycetidae</taxon>
        <taxon>Mycosphaerellales</taxon>
        <taxon>Teratosphaeriaceae</taxon>
        <taxon>Salinomyces</taxon>
    </lineage>
</organism>
<evidence type="ECO:0000313" key="6">
    <source>
        <dbReference type="EMBL" id="TKA23280.1"/>
    </source>
</evidence>
<gene>
    <name evidence="6" type="ORF">B0A50_07337</name>
</gene>
<dbReference type="CDD" id="cd00051">
    <property type="entry name" value="EFh"/>
    <property type="match status" value="1"/>
</dbReference>
<dbReference type="SUPFAM" id="SSF47473">
    <property type="entry name" value="EF-hand"/>
    <property type="match status" value="1"/>
</dbReference>
<feature type="region of interest" description="Disordered" evidence="4">
    <location>
        <begin position="435"/>
        <end position="456"/>
    </location>
</feature>
<evidence type="ECO:0000259" key="5">
    <source>
        <dbReference type="PROSITE" id="PS50222"/>
    </source>
</evidence>
<dbReference type="InterPro" id="IPR028846">
    <property type="entry name" value="Recoverin"/>
</dbReference>
<keyword evidence="1" id="KW-0479">Metal-binding</keyword>